<dbReference type="EMBL" id="KL647377">
    <property type="protein sequence ID" value="KEY75301.1"/>
    <property type="molecule type" value="Genomic_DNA"/>
</dbReference>
<organism evidence="1 2">
    <name type="scientific">Stachybotrys chartarum (strain CBS 109288 / IBT 7711)</name>
    <name type="common">Toxic black mold</name>
    <name type="synonym">Stilbospora chartarum</name>
    <dbReference type="NCBI Taxonomy" id="1280523"/>
    <lineage>
        <taxon>Eukaryota</taxon>
        <taxon>Fungi</taxon>
        <taxon>Dikarya</taxon>
        <taxon>Ascomycota</taxon>
        <taxon>Pezizomycotina</taxon>
        <taxon>Sordariomycetes</taxon>
        <taxon>Hypocreomycetidae</taxon>
        <taxon>Hypocreales</taxon>
        <taxon>Stachybotryaceae</taxon>
        <taxon>Stachybotrys</taxon>
    </lineage>
</organism>
<accession>A0A084BCM2</accession>
<dbReference type="InterPro" id="IPR015943">
    <property type="entry name" value="WD40/YVTN_repeat-like_dom_sf"/>
</dbReference>
<evidence type="ECO:0000313" key="2">
    <source>
        <dbReference type="Proteomes" id="UP000028045"/>
    </source>
</evidence>
<dbReference type="Gene3D" id="2.130.10.10">
    <property type="entry name" value="YVTN repeat-like/Quinoprotein amine dehydrogenase"/>
    <property type="match status" value="1"/>
</dbReference>
<evidence type="ECO:0000313" key="1">
    <source>
        <dbReference type="EMBL" id="KEY75301.1"/>
    </source>
</evidence>
<dbReference type="Proteomes" id="UP000028045">
    <property type="component" value="Unassembled WGS sequence"/>
</dbReference>
<dbReference type="HOGENOM" id="CLU_1548617_0_0_1"/>
<protein>
    <submittedName>
        <fullName evidence="1">Uncharacterized protein</fullName>
    </submittedName>
</protein>
<reference evidence="1 2" key="1">
    <citation type="journal article" date="2014" name="BMC Genomics">
        <title>Comparative genome sequencing reveals chemotype-specific gene clusters in the toxigenic black mold Stachybotrys.</title>
        <authorList>
            <person name="Semeiks J."/>
            <person name="Borek D."/>
            <person name="Otwinowski Z."/>
            <person name="Grishin N.V."/>
        </authorList>
    </citation>
    <scope>NUCLEOTIDE SEQUENCE [LARGE SCALE GENOMIC DNA]</scope>
    <source>
        <strain evidence="2">CBS 109288 / IBT 7711</strain>
    </source>
</reference>
<dbReference type="OrthoDB" id="10033702at2759"/>
<name>A0A084BCM2_STACB</name>
<proteinExistence type="predicted"/>
<gene>
    <name evidence="1" type="ORF">S7711_08476</name>
</gene>
<dbReference type="SUPFAM" id="SSF50969">
    <property type="entry name" value="YVTN repeat-like/Quinoprotein amine dehydrogenase"/>
    <property type="match status" value="1"/>
</dbReference>
<sequence length="173" mass="19514">MQPRTSELHIFLDGYQRLPGAYPIWAWNLTSVSSPLCWPLAPLPRRLRPTSDRQSVSQHLWDLDSRSKESIAIYSDITDDGNFAYFSIALSNHVAALDISDLNNVKRPDDPNENPPIIGPHYFKISPDKKNLLVTGYFFQAGDINAQNSVLNTPGDYKGHWIDILEDGSLSFN</sequence>
<dbReference type="InterPro" id="IPR011044">
    <property type="entry name" value="Quino_amine_DH_bsu"/>
</dbReference>
<keyword evidence="2" id="KW-1185">Reference proteome</keyword>
<dbReference type="AlphaFoldDB" id="A0A084BCM2"/>